<dbReference type="PROSITE" id="PS00624">
    <property type="entry name" value="GMC_OXRED_2"/>
    <property type="match status" value="1"/>
</dbReference>
<protein>
    <recommendedName>
        <fullName evidence="5 6">Glucose-methanol-choline oxidoreductase N-terminal domain-containing protein</fullName>
    </recommendedName>
</protein>
<dbReference type="AlphaFoldDB" id="A0A482WSA9"/>
<dbReference type="Pfam" id="PF05199">
    <property type="entry name" value="GMC_oxred_C"/>
    <property type="match status" value="1"/>
</dbReference>
<dbReference type="GO" id="GO:0016614">
    <property type="term" value="F:oxidoreductase activity, acting on CH-OH group of donors"/>
    <property type="evidence" value="ECO:0007669"/>
    <property type="project" value="InterPro"/>
</dbReference>
<feature type="active site" description="Proton donor" evidence="2">
    <location>
        <position position="557"/>
    </location>
</feature>
<comment type="cofactor">
    <cofactor evidence="3">
        <name>FAD</name>
        <dbReference type="ChEBI" id="CHEBI:57692"/>
    </cofactor>
</comment>
<name>A0A482WSA9_LAOST</name>
<dbReference type="Pfam" id="PF00732">
    <property type="entry name" value="GMC_oxred_N"/>
    <property type="match status" value="1"/>
</dbReference>
<evidence type="ECO:0000313" key="7">
    <source>
        <dbReference type="EMBL" id="RZF36505.1"/>
    </source>
</evidence>
<dbReference type="OrthoDB" id="269227at2759"/>
<dbReference type="PIRSF" id="PIRSF000137">
    <property type="entry name" value="Alcohol_oxidase"/>
    <property type="match status" value="1"/>
</dbReference>
<gene>
    <name evidence="7" type="ORF">LSTR_LSTR008840</name>
</gene>
<evidence type="ECO:0000256" key="2">
    <source>
        <dbReference type="PIRSR" id="PIRSR000137-1"/>
    </source>
</evidence>
<dbReference type="InParanoid" id="A0A482WSA9"/>
<dbReference type="Proteomes" id="UP000291343">
    <property type="component" value="Unassembled WGS sequence"/>
</dbReference>
<dbReference type="SMR" id="A0A482WSA9"/>
<dbReference type="PANTHER" id="PTHR11552:SF216">
    <property type="entry name" value="GLUCOSE-METHANOL-CHOLINE OXIDOREDUCTASE N-TERMINAL DOMAIN-CONTAINING PROTEIN"/>
    <property type="match status" value="1"/>
</dbReference>
<keyword evidence="3 4" id="KW-0274">FAD</keyword>
<dbReference type="Gene3D" id="3.30.560.10">
    <property type="entry name" value="Glucose Oxidase, domain 3"/>
    <property type="match status" value="1"/>
</dbReference>
<keyword evidence="4" id="KW-0285">Flavoprotein</keyword>
<dbReference type="InterPro" id="IPR036188">
    <property type="entry name" value="FAD/NAD-bd_sf"/>
</dbReference>
<evidence type="ECO:0000259" key="5">
    <source>
        <dbReference type="PROSITE" id="PS00623"/>
    </source>
</evidence>
<reference evidence="7 8" key="1">
    <citation type="journal article" date="2017" name="Gigascience">
        <title>Genome sequence of the small brown planthopper, Laodelphax striatellus.</title>
        <authorList>
            <person name="Zhu J."/>
            <person name="Jiang F."/>
            <person name="Wang X."/>
            <person name="Yang P."/>
            <person name="Bao Y."/>
            <person name="Zhao W."/>
            <person name="Wang W."/>
            <person name="Lu H."/>
            <person name="Wang Q."/>
            <person name="Cui N."/>
            <person name="Li J."/>
            <person name="Chen X."/>
            <person name="Luo L."/>
            <person name="Yu J."/>
            <person name="Kang L."/>
            <person name="Cui F."/>
        </authorList>
    </citation>
    <scope>NUCLEOTIDE SEQUENCE [LARGE SCALE GENOMIC DNA]</scope>
    <source>
        <strain evidence="7">Lst14</strain>
    </source>
</reference>
<feature type="domain" description="Glucose-methanol-choline oxidoreductase N-terminal" evidence="6">
    <location>
        <begin position="315"/>
        <end position="329"/>
    </location>
</feature>
<feature type="binding site" evidence="3">
    <location>
        <position position="278"/>
    </location>
    <ligand>
        <name>FAD</name>
        <dbReference type="ChEBI" id="CHEBI:57692"/>
    </ligand>
</feature>
<dbReference type="GO" id="GO:0050660">
    <property type="term" value="F:flavin adenine dinucleotide binding"/>
    <property type="evidence" value="ECO:0007669"/>
    <property type="project" value="InterPro"/>
</dbReference>
<dbReference type="EMBL" id="QKKF02026262">
    <property type="protein sequence ID" value="RZF36505.1"/>
    <property type="molecule type" value="Genomic_DNA"/>
</dbReference>
<evidence type="ECO:0000259" key="6">
    <source>
        <dbReference type="PROSITE" id="PS00624"/>
    </source>
</evidence>
<feature type="active site" description="Proton acceptor" evidence="2">
    <location>
        <position position="601"/>
    </location>
</feature>
<dbReference type="STRING" id="195883.A0A482WSA9"/>
<dbReference type="InterPro" id="IPR000172">
    <property type="entry name" value="GMC_OxRdtase_N"/>
</dbReference>
<evidence type="ECO:0000313" key="8">
    <source>
        <dbReference type="Proteomes" id="UP000291343"/>
    </source>
</evidence>
<evidence type="ECO:0000256" key="3">
    <source>
        <dbReference type="PIRSR" id="PIRSR000137-2"/>
    </source>
</evidence>
<proteinExistence type="inferred from homology"/>
<evidence type="ECO:0000256" key="1">
    <source>
        <dbReference type="ARBA" id="ARBA00010790"/>
    </source>
</evidence>
<dbReference type="SUPFAM" id="SSF54373">
    <property type="entry name" value="FAD-linked reductases, C-terminal domain"/>
    <property type="match status" value="1"/>
</dbReference>
<sequence length="629" mass="70452">MKVHEVVLVLSVLQALTVSVVPLLIPALQSVYRLYKESRIPFREDDLTWLEDRSIFDEYDFIVIGSGPGGATVANRLTEERGWKVLVLEAGKDGSIYTDIPALVSYLQFTDYNWGFKAERVPGNCLGMTDEQCRWPRGKGLGGTSLINYMIYTRGNPEDYNSYAADGNTGWSYDEILPYFLKAEENNIPEYQNSPYHNQSGYLTVERVTHKTPLVEKFLEAGREIGIETGDYTAPSMNPVFSRIQATMKSGRRMSAARAYLETIKYRQNLHVVEKARVTKILIDPQTRKANGVEFVKNRKRRYVYAKKEVILAAGALQSPHLLMLSGIGPRNHLEEKNVSVIQDLPGVGENLHEHWTTPSLVFLHNLTGASITERRVLNPLVIKSWLNGGRGLLSLSGGVEGIGYTNTPLNSPGQYPDMEYIFNAGGIASDGGNTVRKGIGISDELYEDVFRCIDNKDVWSIWPMLLRPRSRGRVMLKDNNPWHWPLFYHDYFQDPEDARRMVEGMKMVVALSETKAFQSIGSRLHSVPIPACASLGFGTDEYFLCSLRHLTVTLHHQSGTCKMGPASDPMAVVDPQLKVHGISGLRVVDASIFPRLPSAHLYAPTVMVGEKAADMIKEHWLSTANNEV</sequence>
<comment type="similarity">
    <text evidence="1 4">Belongs to the GMC oxidoreductase family.</text>
</comment>
<feature type="domain" description="Glucose-methanol-choline oxidoreductase N-terminal" evidence="5">
    <location>
        <begin position="138"/>
        <end position="161"/>
    </location>
</feature>
<dbReference type="InterPro" id="IPR012132">
    <property type="entry name" value="GMC_OxRdtase"/>
</dbReference>
<dbReference type="PROSITE" id="PS00623">
    <property type="entry name" value="GMC_OXRED_1"/>
    <property type="match status" value="1"/>
</dbReference>
<evidence type="ECO:0000256" key="4">
    <source>
        <dbReference type="RuleBase" id="RU003968"/>
    </source>
</evidence>
<dbReference type="Gene3D" id="3.50.50.60">
    <property type="entry name" value="FAD/NAD(P)-binding domain"/>
    <property type="match status" value="1"/>
</dbReference>
<organism evidence="7 8">
    <name type="scientific">Laodelphax striatellus</name>
    <name type="common">Small brown planthopper</name>
    <name type="synonym">Delphax striatella</name>
    <dbReference type="NCBI Taxonomy" id="195883"/>
    <lineage>
        <taxon>Eukaryota</taxon>
        <taxon>Metazoa</taxon>
        <taxon>Ecdysozoa</taxon>
        <taxon>Arthropoda</taxon>
        <taxon>Hexapoda</taxon>
        <taxon>Insecta</taxon>
        <taxon>Pterygota</taxon>
        <taxon>Neoptera</taxon>
        <taxon>Paraneoptera</taxon>
        <taxon>Hemiptera</taxon>
        <taxon>Auchenorrhyncha</taxon>
        <taxon>Fulgoroidea</taxon>
        <taxon>Delphacidae</taxon>
        <taxon>Criomorphinae</taxon>
        <taxon>Laodelphax</taxon>
    </lineage>
</organism>
<dbReference type="InterPro" id="IPR007867">
    <property type="entry name" value="GMC_OxRtase_C"/>
</dbReference>
<accession>A0A482WSA9</accession>
<dbReference type="PANTHER" id="PTHR11552">
    <property type="entry name" value="GLUCOSE-METHANOL-CHOLINE GMC OXIDOREDUCTASE"/>
    <property type="match status" value="1"/>
</dbReference>
<dbReference type="SUPFAM" id="SSF51905">
    <property type="entry name" value="FAD/NAD(P)-binding domain"/>
    <property type="match status" value="1"/>
</dbReference>
<feature type="binding site" evidence="3">
    <location>
        <position position="144"/>
    </location>
    <ligand>
        <name>FAD</name>
        <dbReference type="ChEBI" id="CHEBI:57692"/>
    </ligand>
</feature>
<comment type="caution">
    <text evidence="7">The sequence shown here is derived from an EMBL/GenBank/DDBJ whole genome shotgun (WGS) entry which is preliminary data.</text>
</comment>
<keyword evidence="8" id="KW-1185">Reference proteome</keyword>